<feature type="region of interest" description="Disordered" evidence="1">
    <location>
        <begin position="226"/>
        <end position="246"/>
    </location>
</feature>
<dbReference type="EMBL" id="JASWJB010000096">
    <property type="protein sequence ID" value="KAK2598909.1"/>
    <property type="molecule type" value="Genomic_DNA"/>
</dbReference>
<reference evidence="2" key="1">
    <citation type="submission" date="2023-06" db="EMBL/GenBank/DDBJ databases">
        <title>Conoideocrella luteorostrata (Hypocreales: Clavicipitaceae), a potential biocontrol fungus for elongate hemlock scale in United States Christmas tree production areas.</title>
        <authorList>
            <person name="Barrett H."/>
            <person name="Lovett B."/>
            <person name="Macias A.M."/>
            <person name="Stajich J.E."/>
            <person name="Kasson M.T."/>
        </authorList>
    </citation>
    <scope>NUCLEOTIDE SEQUENCE</scope>
    <source>
        <strain evidence="2">ARSEF 14590</strain>
    </source>
</reference>
<protein>
    <submittedName>
        <fullName evidence="2">Uncharacterized protein</fullName>
    </submittedName>
</protein>
<dbReference type="AlphaFoldDB" id="A0AAJ0FU97"/>
<accession>A0AAJ0FU97</accession>
<comment type="caution">
    <text evidence="2">The sequence shown here is derived from an EMBL/GenBank/DDBJ whole genome shotgun (WGS) entry which is preliminary data.</text>
</comment>
<evidence type="ECO:0000313" key="3">
    <source>
        <dbReference type="Proteomes" id="UP001251528"/>
    </source>
</evidence>
<sequence>MVLRRINLFDSAKAIHAKAKAAISELSAYSQLNAIIPTHRHKSVAFRRFPHDDGATWTRCLNMSIYNRGPWDPADAITLLSTMEISYSQSAAAMPKSTLNIVGAIGGEGEALSPKHWPQLFGGRTADRKDEVERDVSWERPCVAMRANTDAGAARRPDQTRCDYALGGTEIDNINNEPCLKSSREDEEKIYMILTLFDTVMDRCEETAQKTSRKISCLSPTGLSYESGCQGQDDRNANSENTSQPLGERKRMHMDLHSFPSSADDDNPGSVDLGDCAARAEGAVYDVLVPEDESDTDESIHLEDGDSDEDYVEECEDETSYATNLQSPAAPAGIAVRTPSMKALLELLFGLSMAFCTQSYTDGQLDTTALFYSSGILGFSAESNAFLPARSLSEYPVKAHRQGHARLLYLEYALPLEEYVILGIPCRPRTKYLQRLDLVRVKYMVSGAQSPFEEMMSLRDYGRVMARTDTPPFLLRWSEDSQIVFHGDVLRLSMGDFRHLPEHLI</sequence>
<proteinExistence type="predicted"/>
<organism evidence="2 3">
    <name type="scientific">Conoideocrella luteorostrata</name>
    <dbReference type="NCBI Taxonomy" id="1105319"/>
    <lineage>
        <taxon>Eukaryota</taxon>
        <taxon>Fungi</taxon>
        <taxon>Dikarya</taxon>
        <taxon>Ascomycota</taxon>
        <taxon>Pezizomycotina</taxon>
        <taxon>Sordariomycetes</taxon>
        <taxon>Hypocreomycetidae</taxon>
        <taxon>Hypocreales</taxon>
        <taxon>Clavicipitaceae</taxon>
        <taxon>Conoideocrella</taxon>
    </lineage>
</organism>
<name>A0AAJ0FU97_9HYPO</name>
<evidence type="ECO:0000313" key="2">
    <source>
        <dbReference type="EMBL" id="KAK2598909.1"/>
    </source>
</evidence>
<dbReference type="Proteomes" id="UP001251528">
    <property type="component" value="Unassembled WGS sequence"/>
</dbReference>
<keyword evidence="3" id="KW-1185">Reference proteome</keyword>
<evidence type="ECO:0000256" key="1">
    <source>
        <dbReference type="SAM" id="MobiDB-lite"/>
    </source>
</evidence>
<gene>
    <name evidence="2" type="ORF">QQS21_005651</name>
</gene>